<accession>A0ACC1NGA4</accession>
<proteinExistence type="predicted"/>
<evidence type="ECO:0000313" key="2">
    <source>
        <dbReference type="Proteomes" id="UP001143910"/>
    </source>
</evidence>
<gene>
    <name evidence="1" type="ORF">NQ176_g4149</name>
</gene>
<dbReference type="EMBL" id="JANJQO010000433">
    <property type="protein sequence ID" value="KAJ2977843.1"/>
    <property type="molecule type" value="Genomic_DNA"/>
</dbReference>
<dbReference type="Proteomes" id="UP001143910">
    <property type="component" value="Unassembled WGS sequence"/>
</dbReference>
<organism evidence="1 2">
    <name type="scientific">Zarea fungicola</name>
    <dbReference type="NCBI Taxonomy" id="93591"/>
    <lineage>
        <taxon>Eukaryota</taxon>
        <taxon>Fungi</taxon>
        <taxon>Dikarya</taxon>
        <taxon>Ascomycota</taxon>
        <taxon>Pezizomycotina</taxon>
        <taxon>Sordariomycetes</taxon>
        <taxon>Hypocreomycetidae</taxon>
        <taxon>Hypocreales</taxon>
        <taxon>Cordycipitaceae</taxon>
        <taxon>Zarea</taxon>
    </lineage>
</organism>
<evidence type="ECO:0000313" key="1">
    <source>
        <dbReference type="EMBL" id="KAJ2977843.1"/>
    </source>
</evidence>
<reference evidence="1" key="1">
    <citation type="submission" date="2022-08" db="EMBL/GenBank/DDBJ databases">
        <title>Genome Sequence of Lecanicillium fungicola.</title>
        <authorList>
            <person name="Buettner E."/>
        </authorList>
    </citation>
    <scope>NUCLEOTIDE SEQUENCE</scope>
    <source>
        <strain evidence="1">Babe33</strain>
    </source>
</reference>
<sequence length="647" mass="72616">MASESSPSPVRIVPATAGLDCGTTAIRASIHRLGSRPESVSSPDVHDNTKRTTNENEFRAIADVTRAEISPEYCIDSLNDHPDQISLKFGIYILYILEHLRHGGEARLETTMRQEIPAVNSFLNGFDRLKENQQAQRKCTLERAFIAALAQVHYEIRMMANESHCKVTTIVATVPSTWNKWMQKYYALLNEGASNVRQDRIVIMSESQAIANWVLSRSGTLRSFERRPKVMVMLDFGGHTLHISTYFLKQHRTAVEKLSFFSKGDDKCVLGGLEQHASLVKERIQKDIESGHIQVIKDEERALYAGLMGNYRIEHQKKTNGHAFRIFTSLETSRTAEVNFDDEEAQQMYRTCISNTFGHIESELAEVKNYGDQDMAEVILTGGTFRNAHIRTAVERVIEKMGFKLWGTERQRALAAQESGNVAAGAAMALMHAIPVKEFVKRACFAVQDLKNISNNGQQLDKVIWSCGTPKTARVSLDSRTGTFITCCPFPEANDMMTVEGNAAYKLFKLPQLARSEYDVRMEYHESETCDGTLRVHIEEAAGTHEISKPKSYFLEFPIYYDCGARVCFEDIDQRKDPRKNPPRKCRGGRSAASKAETDEGMSPEVMARIRKRLGLAARADEEESSAPSPSFLTLGSSSCSLREPEA</sequence>
<protein>
    <submittedName>
        <fullName evidence="1">Uncharacterized protein</fullName>
    </submittedName>
</protein>
<keyword evidence="2" id="KW-1185">Reference proteome</keyword>
<comment type="caution">
    <text evidence="1">The sequence shown here is derived from an EMBL/GenBank/DDBJ whole genome shotgun (WGS) entry which is preliminary data.</text>
</comment>
<name>A0ACC1NGA4_9HYPO</name>